<keyword evidence="1" id="KW-0040">ANK repeat</keyword>
<evidence type="ECO:0000313" key="3">
    <source>
        <dbReference type="Proteomes" id="UP000619260"/>
    </source>
</evidence>
<keyword evidence="3" id="KW-1185">Reference proteome</keyword>
<protein>
    <recommendedName>
        <fullName evidence="4">Ankyrin repeat domain-containing protein</fullName>
    </recommendedName>
</protein>
<dbReference type="PROSITE" id="PS50088">
    <property type="entry name" value="ANK_REPEAT"/>
    <property type="match status" value="1"/>
</dbReference>
<evidence type="ECO:0000313" key="2">
    <source>
        <dbReference type="EMBL" id="GIJ50728.1"/>
    </source>
</evidence>
<accession>A0A8J4DV33</accession>
<dbReference type="RefSeq" id="WP_203904154.1">
    <property type="nucleotide sequence ID" value="NZ_BOPF01000038.1"/>
</dbReference>
<organism evidence="2 3">
    <name type="scientific">Virgisporangium aliadipatigenens</name>
    <dbReference type="NCBI Taxonomy" id="741659"/>
    <lineage>
        <taxon>Bacteria</taxon>
        <taxon>Bacillati</taxon>
        <taxon>Actinomycetota</taxon>
        <taxon>Actinomycetes</taxon>
        <taxon>Micromonosporales</taxon>
        <taxon>Micromonosporaceae</taxon>
        <taxon>Virgisporangium</taxon>
    </lineage>
</organism>
<evidence type="ECO:0008006" key="4">
    <source>
        <dbReference type="Google" id="ProtNLM"/>
    </source>
</evidence>
<dbReference type="Gene3D" id="1.25.40.20">
    <property type="entry name" value="Ankyrin repeat-containing domain"/>
    <property type="match status" value="1"/>
</dbReference>
<feature type="repeat" description="ANK" evidence="1">
    <location>
        <begin position="438"/>
        <end position="470"/>
    </location>
</feature>
<comment type="caution">
    <text evidence="2">The sequence shown here is derived from an EMBL/GenBank/DDBJ whole genome shotgun (WGS) entry which is preliminary data.</text>
</comment>
<dbReference type="Proteomes" id="UP000619260">
    <property type="component" value="Unassembled WGS sequence"/>
</dbReference>
<dbReference type="AlphaFoldDB" id="A0A8J4DV33"/>
<dbReference type="InterPro" id="IPR036770">
    <property type="entry name" value="Ankyrin_rpt-contain_sf"/>
</dbReference>
<gene>
    <name evidence="2" type="ORF">Val02_76140</name>
</gene>
<proteinExistence type="predicted"/>
<sequence>MSAHPRRGPGWVLRRHLGAWRRARRCAVPARMVEEATELRLAGDWARACAAARFDVEPSLVRDAHQAGIAAAVLDDLQHLAPDLLRWHLPRLLGGRAELAPNCEVVLADYRERTGSDRLVLAAYTPGVTAPQVPRIALRRRTTPVWPWAIRMPREYWDVRRTDDLRLRCGDARRTAFFHPDGRRRTAAELPTAPPPAYDAAARLEWATMRWDAGDFAAALATYELVAQDPEPEWIDLPLNPPMVADALARADAPTLDVVNRPAWPRVEAVLDGLTPVLRPRLPGPADRPVLDDERWQRLPDWDLLRLGMIEPAELHPLVHRALFPAAGPVAMAPFRVDVTAPARVRCGADWHVVRVVDGRLRVPHSDDDLRREAVLSAFGARSSGCAAVWAAWYSGHRVPRLLRELRQHVFDVAFHGDAAGVLALLDAGFDPKARINGGSTLLHYLSHLDHEELLPRLLAAGLDPTTVDASGLPPIGVAMAWRRERLIDDLVAAETAMTARAPRATMNRRPSEES</sequence>
<dbReference type="SUPFAM" id="SSF48403">
    <property type="entry name" value="Ankyrin repeat"/>
    <property type="match status" value="1"/>
</dbReference>
<name>A0A8J4DV33_9ACTN</name>
<reference evidence="2" key="1">
    <citation type="submission" date="2021-01" db="EMBL/GenBank/DDBJ databases">
        <title>Whole genome shotgun sequence of Virgisporangium aliadipatigenens NBRC 105644.</title>
        <authorList>
            <person name="Komaki H."/>
            <person name="Tamura T."/>
        </authorList>
    </citation>
    <scope>NUCLEOTIDE SEQUENCE</scope>
    <source>
        <strain evidence="2">NBRC 105644</strain>
    </source>
</reference>
<dbReference type="EMBL" id="BOPF01000038">
    <property type="protein sequence ID" value="GIJ50728.1"/>
    <property type="molecule type" value="Genomic_DNA"/>
</dbReference>
<evidence type="ECO:0000256" key="1">
    <source>
        <dbReference type="PROSITE-ProRule" id="PRU00023"/>
    </source>
</evidence>
<dbReference type="InterPro" id="IPR002110">
    <property type="entry name" value="Ankyrin_rpt"/>
</dbReference>